<dbReference type="EMBL" id="BRYB01002075">
    <property type="protein sequence ID" value="GMI39253.1"/>
    <property type="molecule type" value="Genomic_DNA"/>
</dbReference>
<dbReference type="Proteomes" id="UP001165060">
    <property type="component" value="Unassembled WGS sequence"/>
</dbReference>
<name>A0ABQ6N454_9STRA</name>
<comment type="caution">
    <text evidence="3">The sequence shown here is derived from an EMBL/GenBank/DDBJ whole genome shotgun (WGS) entry which is preliminary data.</text>
</comment>
<reference evidence="3 4" key="1">
    <citation type="journal article" date="2023" name="Commun. Biol.">
        <title>Genome analysis of Parmales, the sister group of diatoms, reveals the evolutionary specialization of diatoms from phago-mixotrophs to photoautotrophs.</title>
        <authorList>
            <person name="Ban H."/>
            <person name="Sato S."/>
            <person name="Yoshikawa S."/>
            <person name="Yamada K."/>
            <person name="Nakamura Y."/>
            <person name="Ichinomiya M."/>
            <person name="Sato N."/>
            <person name="Blanc-Mathieu R."/>
            <person name="Endo H."/>
            <person name="Kuwata A."/>
            <person name="Ogata H."/>
        </authorList>
    </citation>
    <scope>NUCLEOTIDE SEQUENCE [LARGE SCALE GENOMIC DNA]</scope>
</reference>
<feature type="region of interest" description="Disordered" evidence="1">
    <location>
        <begin position="346"/>
        <end position="365"/>
    </location>
</feature>
<accession>A0ABQ6N454</accession>
<evidence type="ECO:0008006" key="5">
    <source>
        <dbReference type="Google" id="ProtNLM"/>
    </source>
</evidence>
<sequence length="365" mass="41434">MSSSSANPGVVLFVSTLFLLISFHDPKPPPLTPLEQQARNKQERYERLLPKLTMKRTMYDNISMHAPDDRFVCTVSLKKARWYIKKELADACPFAEGESLSKITLRFHPDKSELEGKSEEQVKFQQRVKKNICVACGSDSGQYMRHYIVPSTLRHWFPKKYKSHHSHDIVILCPACHARVMPATGRRLTGMERVAIFRQPPAARDPHIIIRENMEVHNAAVALDKHAGSMPALALEKHRQRVARWCGVEASELGAECIRKAIGARTREDNPLYVCPAKLIVEAMGGDDEELAFFVKEWRRFFTETAEPKHMPEGWGIDSPVTNESMVDLRGGGFTEYVRKTDEMGRDLPRTFHPDSAAGRRVAAE</sequence>
<evidence type="ECO:0000256" key="2">
    <source>
        <dbReference type="SAM" id="SignalP"/>
    </source>
</evidence>
<evidence type="ECO:0000256" key="1">
    <source>
        <dbReference type="SAM" id="MobiDB-lite"/>
    </source>
</evidence>
<feature type="signal peptide" evidence="2">
    <location>
        <begin position="1"/>
        <end position="26"/>
    </location>
</feature>
<evidence type="ECO:0000313" key="3">
    <source>
        <dbReference type="EMBL" id="GMI39253.1"/>
    </source>
</evidence>
<keyword evidence="2" id="KW-0732">Signal</keyword>
<proteinExistence type="predicted"/>
<feature type="chain" id="PRO_5046221041" description="HNH domain-containing protein" evidence="2">
    <location>
        <begin position="27"/>
        <end position="365"/>
    </location>
</feature>
<gene>
    <name evidence="3" type="ORF">TeGR_g11108</name>
</gene>
<protein>
    <recommendedName>
        <fullName evidence="5">HNH domain-containing protein</fullName>
    </recommendedName>
</protein>
<organism evidence="3 4">
    <name type="scientific">Tetraparma gracilis</name>
    <dbReference type="NCBI Taxonomy" id="2962635"/>
    <lineage>
        <taxon>Eukaryota</taxon>
        <taxon>Sar</taxon>
        <taxon>Stramenopiles</taxon>
        <taxon>Ochrophyta</taxon>
        <taxon>Bolidophyceae</taxon>
        <taxon>Parmales</taxon>
        <taxon>Triparmaceae</taxon>
        <taxon>Tetraparma</taxon>
    </lineage>
</organism>
<keyword evidence="4" id="KW-1185">Reference proteome</keyword>
<evidence type="ECO:0000313" key="4">
    <source>
        <dbReference type="Proteomes" id="UP001165060"/>
    </source>
</evidence>